<dbReference type="PROSITE" id="PS51387">
    <property type="entry name" value="FAD_PCMH"/>
    <property type="match status" value="1"/>
</dbReference>
<dbReference type="InterPro" id="IPR016166">
    <property type="entry name" value="FAD-bd_PCMH"/>
</dbReference>
<evidence type="ECO:0000256" key="5">
    <source>
        <dbReference type="ARBA" id="ARBA00023002"/>
    </source>
</evidence>
<dbReference type="InterPro" id="IPR036318">
    <property type="entry name" value="FAD-bd_PCMH-like_sf"/>
</dbReference>
<dbReference type="RefSeq" id="WP_135871162.1">
    <property type="nucleotide sequence ID" value="NZ_SRSC01000003.1"/>
</dbReference>
<dbReference type="SUPFAM" id="SSF55103">
    <property type="entry name" value="FAD-linked oxidases, C-terminal domain"/>
    <property type="match status" value="1"/>
</dbReference>
<dbReference type="Pfam" id="PF01565">
    <property type="entry name" value="FAD_binding_4"/>
    <property type="match status" value="1"/>
</dbReference>
<comment type="cofactor">
    <cofactor evidence="1">
        <name>FAD</name>
        <dbReference type="ChEBI" id="CHEBI:57692"/>
    </cofactor>
</comment>
<protein>
    <submittedName>
        <fullName evidence="7">FAD-binding protein</fullName>
    </submittedName>
</protein>
<comment type="caution">
    <text evidence="7">The sequence shown here is derived from an EMBL/GenBank/DDBJ whole genome shotgun (WGS) entry which is preliminary data.</text>
</comment>
<dbReference type="Gene3D" id="1.10.45.10">
    <property type="entry name" value="Vanillyl-alcohol Oxidase, Chain A, domain 4"/>
    <property type="match status" value="1"/>
</dbReference>
<organism evidence="7 8">
    <name type="scientific">Geomonas terrae</name>
    <dbReference type="NCBI Taxonomy" id="2562681"/>
    <lineage>
        <taxon>Bacteria</taxon>
        <taxon>Pseudomonadati</taxon>
        <taxon>Thermodesulfobacteriota</taxon>
        <taxon>Desulfuromonadia</taxon>
        <taxon>Geobacterales</taxon>
        <taxon>Geobacteraceae</taxon>
        <taxon>Geomonas</taxon>
    </lineage>
</organism>
<keyword evidence="8" id="KW-1185">Reference proteome</keyword>
<evidence type="ECO:0000259" key="6">
    <source>
        <dbReference type="PROSITE" id="PS51387"/>
    </source>
</evidence>
<dbReference type="AlphaFoldDB" id="A0A4S1CE46"/>
<dbReference type="SUPFAM" id="SSF56176">
    <property type="entry name" value="FAD-binding/transporter-associated domain-like"/>
    <property type="match status" value="1"/>
</dbReference>
<dbReference type="InterPro" id="IPR016164">
    <property type="entry name" value="FAD-linked_Oxase-like_C"/>
</dbReference>
<dbReference type="InterPro" id="IPR004113">
    <property type="entry name" value="FAD-bd_oxidored_4_C"/>
</dbReference>
<dbReference type="EMBL" id="SRSC01000003">
    <property type="protein sequence ID" value="TGU71503.1"/>
    <property type="molecule type" value="Genomic_DNA"/>
</dbReference>
<proteinExistence type="inferred from homology"/>
<dbReference type="InterPro" id="IPR016171">
    <property type="entry name" value="Vanillyl_alc_oxidase_C-sub2"/>
</dbReference>
<dbReference type="Gene3D" id="3.30.465.10">
    <property type="match status" value="1"/>
</dbReference>
<dbReference type="GO" id="GO:0071949">
    <property type="term" value="F:FAD binding"/>
    <property type="evidence" value="ECO:0007669"/>
    <property type="project" value="InterPro"/>
</dbReference>
<evidence type="ECO:0000256" key="1">
    <source>
        <dbReference type="ARBA" id="ARBA00001974"/>
    </source>
</evidence>
<keyword evidence="5" id="KW-0560">Oxidoreductase</keyword>
<comment type="similarity">
    <text evidence="2">Belongs to the FAD-binding oxidoreductase/transferase type 4 family.</text>
</comment>
<evidence type="ECO:0000313" key="8">
    <source>
        <dbReference type="Proteomes" id="UP000306416"/>
    </source>
</evidence>
<dbReference type="FunFam" id="3.30.70.2740:FF:000001">
    <property type="entry name" value="D-lactate dehydrogenase mitochondrial"/>
    <property type="match status" value="1"/>
</dbReference>
<dbReference type="InterPro" id="IPR051914">
    <property type="entry name" value="FAD-linked_OxidoTrans_Type4"/>
</dbReference>
<evidence type="ECO:0000256" key="2">
    <source>
        <dbReference type="ARBA" id="ARBA00008000"/>
    </source>
</evidence>
<dbReference type="Pfam" id="PF02913">
    <property type="entry name" value="FAD-oxidase_C"/>
    <property type="match status" value="1"/>
</dbReference>
<dbReference type="InterPro" id="IPR016169">
    <property type="entry name" value="FAD-bd_PCMH_sub2"/>
</dbReference>
<gene>
    <name evidence="7" type="ORF">E4633_14385</name>
</gene>
<reference evidence="7 8" key="1">
    <citation type="submission" date="2019-04" db="EMBL/GenBank/DDBJ databases">
        <title>Geobacter oryzae sp. nov., ferric-reducing bacteria isolated from paddy soil.</title>
        <authorList>
            <person name="Xu Z."/>
            <person name="Masuda Y."/>
            <person name="Itoh H."/>
            <person name="Senoo K."/>
        </authorList>
    </citation>
    <scope>NUCLEOTIDE SEQUENCE [LARGE SCALE GENOMIC DNA]</scope>
    <source>
        <strain evidence="7 8">Red111</strain>
    </source>
</reference>
<name>A0A4S1CE46_9BACT</name>
<dbReference type="InterPro" id="IPR006094">
    <property type="entry name" value="Oxid_FAD_bind_N"/>
</dbReference>
<dbReference type="PANTHER" id="PTHR42934:SF2">
    <property type="entry name" value="GLYCOLATE OXIDASE SUBUNIT GLCD"/>
    <property type="match status" value="1"/>
</dbReference>
<accession>A0A4S1CE46</accession>
<evidence type="ECO:0000313" key="7">
    <source>
        <dbReference type="EMBL" id="TGU71503.1"/>
    </source>
</evidence>
<dbReference type="FunFam" id="1.10.45.10:FF:000001">
    <property type="entry name" value="D-lactate dehydrogenase mitochondrial"/>
    <property type="match status" value="1"/>
</dbReference>
<feature type="domain" description="FAD-binding PCMH-type" evidence="6">
    <location>
        <begin position="36"/>
        <end position="215"/>
    </location>
</feature>
<evidence type="ECO:0000256" key="3">
    <source>
        <dbReference type="ARBA" id="ARBA00022630"/>
    </source>
</evidence>
<dbReference type="PANTHER" id="PTHR42934">
    <property type="entry name" value="GLYCOLATE OXIDASE SUBUNIT GLCD"/>
    <property type="match status" value="1"/>
</dbReference>
<dbReference type="Gene3D" id="3.30.70.2740">
    <property type="match status" value="1"/>
</dbReference>
<dbReference type="GO" id="GO:0016491">
    <property type="term" value="F:oxidoreductase activity"/>
    <property type="evidence" value="ECO:0007669"/>
    <property type="project" value="UniProtKB-KW"/>
</dbReference>
<keyword evidence="3" id="KW-0285">Flavoprotein</keyword>
<sequence>MENSFIKALAEIVGAEYTLSDPESLACYGYDSTPELQSRPGVVVLPKSTEEIARVMALCDGSGIRVTPRGSGTNLSGGSISFDAGVVLQTSRMNRILEIDEENLTATVETGVITSALHREVEAKGLFYPPDPGSMNISTMGGNVAENSGGLRGLKYGVTDDYVMGLKTVLANGDILKTGGKVVKDVAGYNLNQLLVSSEGTLGIFSEVTVKLIPKPQTKKTMLVHFPQLEQAALTVSHIIAARIIPATLEFLDRTTIKCVEDYAKVGLPLDVDAVLLIEVDGHPAQVEEDAAGIRDICERHHCSFFQTAASPEEALKLATARRVALSALARVRPTTILEDATVPRSCIAPMVKLIQDTAKKYDLLIGTFGHAGDGNLHPTCLTDERNPDEIKRAHQAFGEIFEATIAMGGTITGEHGVGVAKKKYLPKLVGESGLRVMRGIKGAFDPKGILNPGKIF</sequence>
<evidence type="ECO:0000256" key="4">
    <source>
        <dbReference type="ARBA" id="ARBA00022827"/>
    </source>
</evidence>
<dbReference type="Proteomes" id="UP000306416">
    <property type="component" value="Unassembled WGS sequence"/>
</dbReference>
<keyword evidence="4" id="KW-0274">FAD</keyword>